<sequence>MVTPVDDNDTAAAAVGAVSNAAAAVAVEATSEARAAVAPAADVATAATATTTAGAATVASDAVVPAAVSNEDAADNSNNTKVCRFLISNLQGGRGYAKNDFRIDLLQSKHGLYDIAETVFDIMDKEKLTNDMIYSHLWDMTFNKKVYKNGWRRQTMPDSGEWTQPASETDIDEGEPRLFSGLEKPLEKGQKGKFGGESASFEYVLESITDMSAAQKDKTYPHVSKVANQISTKVEDDWLTPSQKSQCIKLQEMWGKFYSGNNSWKRAKRSPERAFTRAKPSAPQWGDELQIMGLLINADCKFKKCWTNIMQYAFVDRTESACSMRWYQLKKEDYRLKWYGKGKSAAEKISLAKRLAKSTMKVQLERKPKRERHPYANADEAVLREYAERDLAYENGY</sequence>
<gene>
    <name evidence="1" type="ORF">SMAR0320_LOCUS1979</name>
</gene>
<name>A0A7S2KFF0_9STRA</name>
<protein>
    <recommendedName>
        <fullName evidence="2">Myb-like domain-containing protein</fullName>
    </recommendedName>
</protein>
<reference evidence="1" key="1">
    <citation type="submission" date="2021-01" db="EMBL/GenBank/DDBJ databases">
        <authorList>
            <person name="Corre E."/>
            <person name="Pelletier E."/>
            <person name="Niang G."/>
            <person name="Scheremetjew M."/>
            <person name="Finn R."/>
            <person name="Kale V."/>
            <person name="Holt S."/>
            <person name="Cochrane G."/>
            <person name="Meng A."/>
            <person name="Brown T."/>
            <person name="Cohen L."/>
        </authorList>
    </citation>
    <scope>NUCLEOTIDE SEQUENCE</scope>
    <source>
        <strain evidence="1">SM1012Den-03</strain>
    </source>
</reference>
<evidence type="ECO:0000313" key="1">
    <source>
        <dbReference type="EMBL" id="CAD9575410.1"/>
    </source>
</evidence>
<dbReference type="AlphaFoldDB" id="A0A7S2KFF0"/>
<dbReference type="PRINTS" id="PR00833">
    <property type="entry name" value="POAALLERGEN"/>
</dbReference>
<dbReference type="EMBL" id="HBGZ01002896">
    <property type="protein sequence ID" value="CAD9575410.1"/>
    <property type="molecule type" value="Transcribed_RNA"/>
</dbReference>
<organism evidence="1">
    <name type="scientific">Skeletonema marinoi</name>
    <dbReference type="NCBI Taxonomy" id="267567"/>
    <lineage>
        <taxon>Eukaryota</taxon>
        <taxon>Sar</taxon>
        <taxon>Stramenopiles</taxon>
        <taxon>Ochrophyta</taxon>
        <taxon>Bacillariophyta</taxon>
        <taxon>Coscinodiscophyceae</taxon>
        <taxon>Thalassiosirophycidae</taxon>
        <taxon>Thalassiosirales</taxon>
        <taxon>Skeletonemataceae</taxon>
        <taxon>Skeletonema</taxon>
        <taxon>Skeletonema marinoi-dohrnii complex</taxon>
    </lineage>
</organism>
<proteinExistence type="predicted"/>
<evidence type="ECO:0008006" key="2">
    <source>
        <dbReference type="Google" id="ProtNLM"/>
    </source>
</evidence>
<accession>A0A7S2KFF0</accession>